<evidence type="ECO:0000256" key="1">
    <source>
        <dbReference type="SAM" id="Coils"/>
    </source>
</evidence>
<organism evidence="3 4">
    <name type="scientific">Dorea longicatena</name>
    <dbReference type="NCBI Taxonomy" id="88431"/>
    <lineage>
        <taxon>Bacteria</taxon>
        <taxon>Bacillati</taxon>
        <taxon>Bacillota</taxon>
        <taxon>Clostridia</taxon>
        <taxon>Lachnospirales</taxon>
        <taxon>Lachnospiraceae</taxon>
        <taxon>Dorea</taxon>
    </lineage>
</organism>
<dbReference type="Pfam" id="PF06810">
    <property type="entry name" value="Phage_scaffold"/>
    <property type="match status" value="1"/>
</dbReference>
<dbReference type="AlphaFoldDB" id="A0A173RCF7"/>
<name>A0A173RCF7_9FIRM</name>
<dbReference type="EMBL" id="CYXO01000002">
    <property type="protein sequence ID" value="CUM75640.1"/>
    <property type="molecule type" value="Genomic_DNA"/>
</dbReference>
<evidence type="ECO:0000313" key="3">
    <source>
        <dbReference type="EMBL" id="CUM75640.1"/>
    </source>
</evidence>
<protein>
    <submittedName>
        <fullName evidence="3">Phage minor structural protein GP20</fullName>
    </submittedName>
</protein>
<feature type="region of interest" description="Disordered" evidence="2">
    <location>
        <begin position="164"/>
        <end position="183"/>
    </location>
</feature>
<reference evidence="3 4" key="1">
    <citation type="submission" date="2015-09" db="EMBL/GenBank/DDBJ databases">
        <authorList>
            <consortium name="Pathogen Informatics"/>
        </authorList>
    </citation>
    <scope>NUCLEOTIDE SEQUENCE [LARGE SCALE GENOMIC DNA]</scope>
    <source>
        <strain evidence="3 4">2789STDY5834961</strain>
    </source>
</reference>
<dbReference type="Proteomes" id="UP000095597">
    <property type="component" value="Unassembled WGS sequence"/>
</dbReference>
<feature type="coiled-coil region" evidence="1">
    <location>
        <begin position="49"/>
        <end position="105"/>
    </location>
</feature>
<dbReference type="InterPro" id="IPR009636">
    <property type="entry name" value="SCAF"/>
</dbReference>
<accession>A0A173RCF7</accession>
<keyword evidence="1" id="KW-0175">Coiled coil</keyword>
<evidence type="ECO:0000313" key="4">
    <source>
        <dbReference type="Proteomes" id="UP000095597"/>
    </source>
</evidence>
<dbReference type="OrthoDB" id="2067520at2"/>
<proteinExistence type="predicted"/>
<gene>
    <name evidence="3" type="ORF">ERS852573_00382</name>
</gene>
<dbReference type="RefSeq" id="WP_055213637.1">
    <property type="nucleotide sequence ID" value="NZ_CYXO01000002.1"/>
</dbReference>
<evidence type="ECO:0000256" key="2">
    <source>
        <dbReference type="SAM" id="MobiDB-lite"/>
    </source>
</evidence>
<sequence length="200" mass="22337">MEFLKAIFGDKYEEFASIIKAYNDNPENKDKQIKLADLNAGEYVSKKDYDAMETAKTTLEEQLQTATDTLKGFEGVDVEELQGKVKQLTDDMETQKTDYENKIAEMKFGTLIDNAISAAGGKNAKAIRALLDVETLKDSKNQTEDITAAIEACKKDNEYMFGSNEPINNPIAPTGGKVPGVSKNLEDMTYEEYKDYRQGK</sequence>